<comment type="caution">
    <text evidence="1">The sequence shown here is derived from an EMBL/GenBank/DDBJ whole genome shotgun (WGS) entry which is preliminary data.</text>
</comment>
<proteinExistence type="predicted"/>
<sequence length="31" mass="3649">MTTQMAEENNVLRKEIAELRRADVILSRLTF</sequence>
<accession>A0A3E2MXH0</accession>
<protein>
    <submittedName>
        <fullName evidence="1">Uncharacterized protein</fullName>
    </submittedName>
</protein>
<evidence type="ECO:0000313" key="2">
    <source>
        <dbReference type="Proteomes" id="UP000257451"/>
    </source>
</evidence>
<dbReference type="AlphaFoldDB" id="A0A3E2MXH0"/>
<name>A0A3E2MXH0_MYCMR</name>
<evidence type="ECO:0000313" key="1">
    <source>
        <dbReference type="EMBL" id="RFZ42531.1"/>
    </source>
</evidence>
<reference evidence="1 2" key="1">
    <citation type="journal article" date="2018" name="Sci. Rep.">
        <title>Extensive genomic diversity among Mycobacterium marinum strains revealed by whole genome sequencing.</title>
        <authorList>
            <person name="Das S."/>
            <person name="Pettersson B.M."/>
            <person name="Behra P.R."/>
            <person name="Mallick A."/>
            <person name="Cheramie M."/>
            <person name="Ramesh M."/>
            <person name="Shirreff L."/>
            <person name="DuCote T."/>
            <person name="Dasgupta S."/>
            <person name="Ennis D.G."/>
            <person name="Kirsebom L.A."/>
        </authorList>
    </citation>
    <scope>NUCLEOTIDE SEQUENCE [LARGE SCALE GENOMIC DNA]</scope>
    <source>
        <strain evidence="1 2">Davis1</strain>
    </source>
</reference>
<organism evidence="1 2">
    <name type="scientific">Mycobacterium marinum</name>
    <dbReference type="NCBI Taxonomy" id="1781"/>
    <lineage>
        <taxon>Bacteria</taxon>
        <taxon>Bacillati</taxon>
        <taxon>Actinomycetota</taxon>
        <taxon>Actinomycetes</taxon>
        <taxon>Mycobacteriales</taxon>
        <taxon>Mycobacteriaceae</taxon>
        <taxon>Mycobacterium</taxon>
        <taxon>Mycobacterium ulcerans group</taxon>
    </lineage>
</organism>
<dbReference type="EMBL" id="PEDF01000068">
    <property type="protein sequence ID" value="RFZ42531.1"/>
    <property type="molecule type" value="Genomic_DNA"/>
</dbReference>
<gene>
    <name evidence="1" type="ORF">DAVIS_02109</name>
</gene>
<dbReference type="Proteomes" id="UP000257451">
    <property type="component" value="Unassembled WGS sequence"/>
</dbReference>